<feature type="domain" description="Lyase N-terminal" evidence="2">
    <location>
        <begin position="29"/>
        <end position="193"/>
    </location>
</feature>
<dbReference type="InterPro" id="IPR008979">
    <property type="entry name" value="Galactose-bd-like_sf"/>
</dbReference>
<gene>
    <name evidence="3" type="ORF">OS493_018102</name>
</gene>
<dbReference type="InterPro" id="IPR015176">
    <property type="entry name" value="Lyase_N"/>
</dbReference>
<dbReference type="InterPro" id="IPR039174">
    <property type="entry name" value="Chondroitin_ABC_lyase"/>
</dbReference>
<sequence length="218" mass="24868">MGSRLMIRLWLSVALNLLFIEAIQAARTVYTFEDAAHLSAFTRSPTSTLERTTTRYKDGTNSLKWTWTSGDEITHSFTSDIIERSELRGGGIKLWLYNTHKRTGVDETLTVSFLDTLTTSGSPTTVSQFKISLNFKGWRGIWVSYKESKLVSGDIDTMKITAPTTNETTHPLFIDLLRLVSKLSKQTRDEIVPTIGQGIYTPNNFWQQTYRWSLVRFL</sequence>
<evidence type="ECO:0000256" key="1">
    <source>
        <dbReference type="SAM" id="SignalP"/>
    </source>
</evidence>
<comment type="caution">
    <text evidence="3">The sequence shown here is derived from an EMBL/GenBank/DDBJ whole genome shotgun (WGS) entry which is preliminary data.</text>
</comment>
<evidence type="ECO:0000313" key="3">
    <source>
        <dbReference type="EMBL" id="KAJ7360117.1"/>
    </source>
</evidence>
<evidence type="ECO:0000313" key="4">
    <source>
        <dbReference type="Proteomes" id="UP001163046"/>
    </source>
</evidence>
<dbReference type="PANTHER" id="PTHR37322">
    <property type="match status" value="1"/>
</dbReference>
<dbReference type="SUPFAM" id="SSF49785">
    <property type="entry name" value="Galactose-binding domain-like"/>
    <property type="match status" value="1"/>
</dbReference>
<feature type="signal peptide" evidence="1">
    <location>
        <begin position="1"/>
        <end position="25"/>
    </location>
</feature>
<dbReference type="GO" id="GO:0006027">
    <property type="term" value="P:glycosaminoglycan catabolic process"/>
    <property type="evidence" value="ECO:0007669"/>
    <property type="project" value="InterPro"/>
</dbReference>
<dbReference type="Pfam" id="PF09092">
    <property type="entry name" value="Lyase_N"/>
    <property type="match status" value="1"/>
</dbReference>
<protein>
    <recommendedName>
        <fullName evidence="2">Lyase N-terminal domain-containing protein</fullName>
    </recommendedName>
</protein>
<dbReference type="AlphaFoldDB" id="A0A9W9YND0"/>
<keyword evidence="4" id="KW-1185">Reference proteome</keyword>
<reference evidence="3" key="1">
    <citation type="submission" date="2023-01" db="EMBL/GenBank/DDBJ databases">
        <title>Genome assembly of the deep-sea coral Lophelia pertusa.</title>
        <authorList>
            <person name="Herrera S."/>
            <person name="Cordes E."/>
        </authorList>
    </citation>
    <scope>NUCLEOTIDE SEQUENCE</scope>
    <source>
        <strain evidence="3">USNM1676648</strain>
        <tissue evidence="3">Polyp</tissue>
    </source>
</reference>
<dbReference type="OrthoDB" id="10480265at2759"/>
<evidence type="ECO:0000259" key="2">
    <source>
        <dbReference type="Pfam" id="PF09092"/>
    </source>
</evidence>
<feature type="chain" id="PRO_5040852659" description="Lyase N-terminal domain-containing protein" evidence="1">
    <location>
        <begin position="26"/>
        <end position="218"/>
    </location>
</feature>
<accession>A0A9W9YND0</accession>
<dbReference type="Proteomes" id="UP001163046">
    <property type="component" value="Unassembled WGS sequence"/>
</dbReference>
<name>A0A9W9YND0_9CNID</name>
<organism evidence="3 4">
    <name type="scientific">Desmophyllum pertusum</name>
    <dbReference type="NCBI Taxonomy" id="174260"/>
    <lineage>
        <taxon>Eukaryota</taxon>
        <taxon>Metazoa</taxon>
        <taxon>Cnidaria</taxon>
        <taxon>Anthozoa</taxon>
        <taxon>Hexacorallia</taxon>
        <taxon>Scleractinia</taxon>
        <taxon>Caryophylliina</taxon>
        <taxon>Caryophylliidae</taxon>
        <taxon>Desmophyllum</taxon>
    </lineage>
</organism>
<dbReference type="Gene3D" id="2.60.120.430">
    <property type="entry name" value="Galactose-binding lectin"/>
    <property type="match status" value="1"/>
</dbReference>
<proteinExistence type="predicted"/>
<dbReference type="PANTHER" id="PTHR37322:SF3">
    <property type="entry name" value="CHONDROITIN SULFATE ABC EXOLYASE"/>
    <property type="match status" value="1"/>
</dbReference>
<dbReference type="EMBL" id="MU827311">
    <property type="protein sequence ID" value="KAJ7360117.1"/>
    <property type="molecule type" value="Genomic_DNA"/>
</dbReference>
<keyword evidence="1" id="KW-0732">Signal</keyword>